<name>A0ABW9IM64_STRGJ</name>
<comment type="caution">
    <text evidence="2">The sequence shown here is derived from an EMBL/GenBank/DDBJ whole genome shotgun (WGS) entry which is preliminary data.</text>
</comment>
<protein>
    <submittedName>
        <fullName evidence="2">Uncharacterized protein</fullName>
    </submittedName>
</protein>
<dbReference type="Proteomes" id="UP001631993">
    <property type="component" value="Unassembled WGS sequence"/>
</dbReference>
<gene>
    <name evidence="2" type="ORF">ACKI1S_23450</name>
</gene>
<dbReference type="EMBL" id="JBJVNE010000011">
    <property type="protein sequence ID" value="MFM9649088.1"/>
    <property type="molecule type" value="Genomic_DNA"/>
</dbReference>
<dbReference type="RefSeq" id="WP_369277408.1">
    <property type="nucleotide sequence ID" value="NZ_JBJVMW010000011.1"/>
</dbReference>
<feature type="region of interest" description="Disordered" evidence="1">
    <location>
        <begin position="60"/>
        <end position="82"/>
    </location>
</feature>
<organism evidence="2 3">
    <name type="scientific">Streptomyces galilaeus</name>
    <dbReference type="NCBI Taxonomy" id="33899"/>
    <lineage>
        <taxon>Bacteria</taxon>
        <taxon>Bacillati</taxon>
        <taxon>Actinomycetota</taxon>
        <taxon>Actinomycetes</taxon>
        <taxon>Kitasatosporales</taxon>
        <taxon>Streptomycetaceae</taxon>
        <taxon>Streptomyces</taxon>
    </lineage>
</organism>
<accession>A0ABW9IM64</accession>
<reference evidence="2 3" key="1">
    <citation type="submission" date="2024-12" db="EMBL/GenBank/DDBJ databases">
        <title>Forecasting of Potato common scab and diversities of Pathogenic streptomyces spp. in china.</title>
        <authorList>
            <person name="Handique U."/>
            <person name="Wu J."/>
        </authorList>
    </citation>
    <scope>NUCLEOTIDE SEQUENCE [LARGE SCALE GENOMIC DNA]</scope>
    <source>
        <strain evidence="2 3">ZRIMU1585</strain>
    </source>
</reference>
<evidence type="ECO:0000313" key="3">
    <source>
        <dbReference type="Proteomes" id="UP001631993"/>
    </source>
</evidence>
<sequence length="82" mass="9395">MGNQTSLTSLDIGHQLREATTTFQRFRTYLPGSQFQEVAAAFRLFAARLEEGQRAPYWVAQAPRRHRRATGTPRHHSTARRA</sequence>
<evidence type="ECO:0000256" key="1">
    <source>
        <dbReference type="SAM" id="MobiDB-lite"/>
    </source>
</evidence>
<proteinExistence type="predicted"/>
<keyword evidence="3" id="KW-1185">Reference proteome</keyword>
<evidence type="ECO:0000313" key="2">
    <source>
        <dbReference type="EMBL" id="MFM9649088.1"/>
    </source>
</evidence>
<feature type="compositionally biased region" description="Basic residues" evidence="1">
    <location>
        <begin position="63"/>
        <end position="82"/>
    </location>
</feature>